<feature type="transmembrane region" description="Helical" evidence="1">
    <location>
        <begin position="193"/>
        <end position="212"/>
    </location>
</feature>
<reference evidence="2 3" key="2">
    <citation type="journal article" date="2016" name="Int. J. Syst. Evol. Microbiol.">
        <title>Bacillus gobiensis sp. nov., isolated from a soil sample.</title>
        <authorList>
            <person name="Liu B."/>
            <person name="Liu G.H."/>
            <person name="Cetin S."/>
            <person name="Schumann P."/>
            <person name="Pan Z.Z."/>
            <person name="Chen Q.Q."/>
        </authorList>
    </citation>
    <scope>NUCLEOTIDE SEQUENCE [LARGE SCALE GENOMIC DNA]</scope>
    <source>
        <strain evidence="2 3">FJAT-4402</strain>
    </source>
</reference>
<keyword evidence="3" id="KW-1185">Reference proteome</keyword>
<keyword evidence="1" id="KW-0472">Membrane</keyword>
<feature type="transmembrane region" description="Helical" evidence="1">
    <location>
        <begin position="161"/>
        <end position="181"/>
    </location>
</feature>
<organism evidence="2 3">
    <name type="scientific">Bacillus gobiensis</name>
    <dbReference type="NCBI Taxonomy" id="1441095"/>
    <lineage>
        <taxon>Bacteria</taxon>
        <taxon>Bacillati</taxon>
        <taxon>Bacillota</taxon>
        <taxon>Bacilli</taxon>
        <taxon>Bacillales</taxon>
        <taxon>Bacillaceae</taxon>
        <taxon>Bacillus</taxon>
    </lineage>
</organism>
<protein>
    <recommendedName>
        <fullName evidence="4">Permease</fullName>
    </recommendedName>
</protein>
<keyword evidence="1" id="KW-1133">Transmembrane helix</keyword>
<sequence length="269" mass="29448">MNGALYWFMMKTGWKSLLGYTGGAILLVASFVALFPTMADSNQLDQLIQQYPPALQEAFGLSLGMDTLVTFLAVEHYSLMFLLVLGAYVIFTSNRLMAKLVDRGSMAYILATPVSRTKIAITQALVLLSGVLVIIAATVGAAFLSSIIFAPDSEFGSVAGFWRLNFIGLLLFFAVSGYCFLFSSLFGDERKMLAFSSGLTLLFYGLDMMGKITEDVEWLRDFTIFSLFDSSKLIESRDDLAVNTIILGAVALVTFGLAVLVFRKKSLSL</sequence>
<dbReference type="GO" id="GO:0140359">
    <property type="term" value="F:ABC-type transporter activity"/>
    <property type="evidence" value="ECO:0007669"/>
    <property type="project" value="InterPro"/>
</dbReference>
<feature type="transmembrane region" description="Helical" evidence="1">
    <location>
        <begin position="125"/>
        <end position="149"/>
    </location>
</feature>
<evidence type="ECO:0000256" key="1">
    <source>
        <dbReference type="SAM" id="Phobius"/>
    </source>
</evidence>
<dbReference type="PANTHER" id="PTHR37305:SF2">
    <property type="entry name" value="BACITRACIN TRANSPORT PERMEASE PROTEIN BCRB"/>
    <property type="match status" value="1"/>
</dbReference>
<proteinExistence type="predicted"/>
<dbReference type="AlphaFoldDB" id="A0A0M3RAB4"/>
<dbReference type="RefSeq" id="WP_053604709.1">
    <property type="nucleotide sequence ID" value="NZ_CP012600.1"/>
</dbReference>
<dbReference type="OrthoDB" id="66636at2"/>
<dbReference type="STRING" id="1441095.AM592_15825"/>
<feature type="transmembrane region" description="Helical" evidence="1">
    <location>
        <begin position="240"/>
        <end position="262"/>
    </location>
</feature>
<reference evidence="3" key="1">
    <citation type="submission" date="2015-08" db="EMBL/GenBank/DDBJ databases">
        <title>Genome sequencing project for genomic taxonomy and phylogenomics of Bacillus-like bacteria.</title>
        <authorList>
            <person name="Liu B."/>
            <person name="Wang J."/>
            <person name="Zhu Y."/>
            <person name="Liu G."/>
            <person name="Chen Q."/>
            <person name="Chen Z."/>
            <person name="Lan J."/>
            <person name="Che J."/>
            <person name="Ge C."/>
            <person name="Shi H."/>
            <person name="Pan Z."/>
            <person name="Liu X."/>
        </authorList>
    </citation>
    <scope>NUCLEOTIDE SEQUENCE [LARGE SCALE GENOMIC DNA]</scope>
    <source>
        <strain evidence="3">FJAT-4402</strain>
    </source>
</reference>
<gene>
    <name evidence="2" type="ORF">AM592_15825</name>
</gene>
<evidence type="ECO:0008006" key="4">
    <source>
        <dbReference type="Google" id="ProtNLM"/>
    </source>
</evidence>
<evidence type="ECO:0000313" key="2">
    <source>
        <dbReference type="EMBL" id="ALC82892.1"/>
    </source>
</evidence>
<feature type="transmembrane region" description="Helical" evidence="1">
    <location>
        <begin position="68"/>
        <end position="91"/>
    </location>
</feature>
<dbReference type="GO" id="GO:0005886">
    <property type="term" value="C:plasma membrane"/>
    <property type="evidence" value="ECO:0007669"/>
    <property type="project" value="UniProtKB-SubCell"/>
</dbReference>
<accession>A0A0M3RAB4</accession>
<dbReference type="PANTHER" id="PTHR37305">
    <property type="entry name" value="INTEGRAL MEMBRANE PROTEIN-RELATED"/>
    <property type="match status" value="1"/>
</dbReference>
<dbReference type="Proteomes" id="UP000067625">
    <property type="component" value="Chromosome"/>
</dbReference>
<evidence type="ECO:0000313" key="3">
    <source>
        <dbReference type="Proteomes" id="UP000067625"/>
    </source>
</evidence>
<name>A0A0M3RAB4_9BACI</name>
<keyword evidence="1" id="KW-0812">Transmembrane</keyword>
<dbReference type="EMBL" id="CP012600">
    <property type="protein sequence ID" value="ALC82892.1"/>
    <property type="molecule type" value="Genomic_DNA"/>
</dbReference>
<dbReference type="PATRIC" id="fig|1441095.3.peg.3490"/>